<dbReference type="EMBL" id="WOSW01000010">
    <property type="protein sequence ID" value="NHO32350.1"/>
    <property type="molecule type" value="Genomic_DNA"/>
</dbReference>
<dbReference type="Pfam" id="PF05494">
    <property type="entry name" value="MlaC"/>
    <property type="match status" value="1"/>
</dbReference>
<sequence>MKTSVSRRLVLGTVTALALTFGLNQSASAAETASDFVRRLGGQLVTIVNSDASADQKREKLFPVLEEGVDIDSIGQYCLGRYWRTATPEQKAQYLKLFHQIIVNAVSEKLGDYRGVSFTIGGTTQDGPDQVVDAVLHRPQQPDANTQWLISTASGSPKVVDLKGEGASLRLTQRGDYSSYIQRNGGKVDALITALQHQIDRHGAPKSE</sequence>
<dbReference type="PANTHER" id="PTHR36573">
    <property type="entry name" value="INTERMEMBRANE PHOSPHOLIPID TRANSPORT SYSTEM BINDING PROTEIN MLAC"/>
    <property type="match status" value="1"/>
</dbReference>
<evidence type="ECO:0000313" key="3">
    <source>
        <dbReference type="Proteomes" id="UP000615326"/>
    </source>
</evidence>
<dbReference type="InterPro" id="IPR008869">
    <property type="entry name" value="MlaC/ttg2D"/>
</dbReference>
<feature type="signal peptide" evidence="1">
    <location>
        <begin position="1"/>
        <end position="29"/>
    </location>
</feature>
<dbReference type="PANTHER" id="PTHR36573:SF1">
    <property type="entry name" value="INTERMEMBRANE PHOSPHOLIPID TRANSPORT SYSTEM BINDING PROTEIN MLAC"/>
    <property type="match status" value="1"/>
</dbReference>
<keyword evidence="1" id="KW-0732">Signal</keyword>
<comment type="caution">
    <text evidence="2">The sequence shown here is derived from an EMBL/GenBank/DDBJ whole genome shotgun (WGS) entry which is preliminary data.</text>
</comment>
<reference evidence="2 3" key="1">
    <citation type="journal article" date="2020" name="Int. J. Syst. Evol. Microbiol.">
        <title>Novel acetic acid bacteria from cider fermentations: Acetobacter conturbans sp. nov. and Acetobacter fallax sp. nov.</title>
        <authorList>
            <person name="Sombolestani A.S."/>
            <person name="Cleenwerck I."/>
            <person name="Cnockaert M."/>
            <person name="Borremans W."/>
            <person name="Wieme A.D."/>
            <person name="De Vuyst L."/>
            <person name="Vandamme P."/>
        </authorList>
    </citation>
    <scope>NUCLEOTIDE SEQUENCE [LARGE SCALE GENOMIC DNA]</scope>
    <source>
        <strain evidence="2 3">LMG 1637</strain>
    </source>
</reference>
<dbReference type="Gene3D" id="3.10.450.710">
    <property type="entry name" value="Tgt2/MlaC"/>
    <property type="match status" value="1"/>
</dbReference>
<gene>
    <name evidence="2" type="ORF">GOB84_07200</name>
</gene>
<evidence type="ECO:0000313" key="2">
    <source>
        <dbReference type="EMBL" id="NHO32350.1"/>
    </source>
</evidence>
<dbReference type="InterPro" id="IPR042245">
    <property type="entry name" value="Tgt2/MlaC_sf"/>
</dbReference>
<keyword evidence="3" id="KW-1185">Reference proteome</keyword>
<feature type="chain" id="PRO_5047307794" evidence="1">
    <location>
        <begin position="30"/>
        <end position="208"/>
    </location>
</feature>
<organism evidence="2 3">
    <name type="scientific">Acetobacter fallax</name>
    <dbReference type="NCBI Taxonomy" id="1737473"/>
    <lineage>
        <taxon>Bacteria</taxon>
        <taxon>Pseudomonadati</taxon>
        <taxon>Pseudomonadota</taxon>
        <taxon>Alphaproteobacteria</taxon>
        <taxon>Acetobacterales</taxon>
        <taxon>Acetobacteraceae</taxon>
        <taxon>Acetobacter</taxon>
    </lineage>
</organism>
<evidence type="ECO:0000256" key="1">
    <source>
        <dbReference type="SAM" id="SignalP"/>
    </source>
</evidence>
<accession>A0ABX0K7G6</accession>
<dbReference type="InterPro" id="IPR006311">
    <property type="entry name" value="TAT_signal"/>
</dbReference>
<protein>
    <submittedName>
        <fullName evidence="2">ABC transporter substrate-binding protein</fullName>
    </submittedName>
</protein>
<dbReference type="PROSITE" id="PS51318">
    <property type="entry name" value="TAT"/>
    <property type="match status" value="1"/>
</dbReference>
<dbReference type="RefSeq" id="WP_173576886.1">
    <property type="nucleotide sequence ID" value="NZ_WOSW01000010.1"/>
</dbReference>
<proteinExistence type="predicted"/>
<dbReference type="Proteomes" id="UP000615326">
    <property type="component" value="Unassembled WGS sequence"/>
</dbReference>
<name>A0ABX0K7G6_9PROT</name>